<dbReference type="Pfam" id="PF01678">
    <property type="entry name" value="DAP_epimerase"/>
    <property type="match status" value="1"/>
</dbReference>
<dbReference type="SUPFAM" id="SSF54506">
    <property type="entry name" value="Diaminopimelate epimerase-like"/>
    <property type="match status" value="1"/>
</dbReference>
<sequence>MQVVDDAEAFPVLEDGPLIESHAVFPRRVNAGFMEIADRHAIRLRVYERGAGETLACGTGACAAAVAGIRRGLLDSPVKVTTHGGDLTIAWAGEGEPVMMTGPATTVFEGTLDLDALKQTAAH</sequence>
<evidence type="ECO:0000313" key="4">
    <source>
        <dbReference type="EMBL" id="CUV53103.1"/>
    </source>
</evidence>
<dbReference type="PANTHER" id="PTHR31689">
    <property type="entry name" value="DIAMINOPIMELATE EPIMERASE, CHLOROPLASTIC"/>
    <property type="match status" value="1"/>
</dbReference>
<dbReference type="NCBIfam" id="TIGR00652">
    <property type="entry name" value="DapF"/>
    <property type="match status" value="1"/>
</dbReference>
<keyword evidence="2 4" id="KW-0413">Isomerase</keyword>
<evidence type="ECO:0000256" key="2">
    <source>
        <dbReference type="ARBA" id="ARBA00023235"/>
    </source>
</evidence>
<dbReference type="AlphaFoldDB" id="A0A0S4WNF9"/>
<dbReference type="GO" id="GO:0008837">
    <property type="term" value="F:diaminopimelate epimerase activity"/>
    <property type="evidence" value="ECO:0007669"/>
    <property type="project" value="UniProtKB-UniRule"/>
</dbReference>
<dbReference type="Gene3D" id="3.10.310.10">
    <property type="entry name" value="Diaminopimelate Epimerase, Chain A, domain 1"/>
    <property type="match status" value="1"/>
</dbReference>
<dbReference type="PANTHER" id="PTHR31689:SF0">
    <property type="entry name" value="DIAMINOPIMELATE EPIMERASE"/>
    <property type="match status" value="1"/>
</dbReference>
<comment type="similarity">
    <text evidence="1">Belongs to the diaminopimelate epimerase family.</text>
</comment>
<accession>A0A0S4WNF9</accession>
<dbReference type="EC" id="5.1.1.7" evidence="3"/>
<dbReference type="GO" id="GO:0005829">
    <property type="term" value="C:cytosol"/>
    <property type="evidence" value="ECO:0007669"/>
    <property type="project" value="TreeGrafter"/>
</dbReference>
<dbReference type="InterPro" id="IPR001653">
    <property type="entry name" value="DAP_epimerase_DapF"/>
</dbReference>
<reference evidence="4" key="1">
    <citation type="submission" date="2015-10" db="EMBL/GenBank/DDBJ databases">
        <authorList>
            <person name="Gilbert D.G."/>
        </authorList>
    </citation>
    <scope>NUCLEOTIDE SEQUENCE</scope>
    <source>
        <strain evidence="4">Phyl III-seqv23</strain>
    </source>
</reference>
<proteinExistence type="inferred from homology"/>
<protein>
    <recommendedName>
        <fullName evidence="3">Diaminopimelate epimerase</fullName>
        <ecNumber evidence="3">5.1.1.7</ecNumber>
    </recommendedName>
</protein>
<dbReference type="EMBL" id="LN899820">
    <property type="protein sequence ID" value="CUV53103.1"/>
    <property type="molecule type" value="Genomic_DNA"/>
</dbReference>
<evidence type="ECO:0000256" key="1">
    <source>
        <dbReference type="ARBA" id="ARBA00010219"/>
    </source>
</evidence>
<dbReference type="GO" id="GO:0009089">
    <property type="term" value="P:lysine biosynthetic process via diaminopimelate"/>
    <property type="evidence" value="ECO:0007669"/>
    <property type="project" value="UniProtKB-UniRule"/>
</dbReference>
<name>A0A0S4WNF9_RALSL</name>
<evidence type="ECO:0000256" key="3">
    <source>
        <dbReference type="NCBIfam" id="TIGR00652"/>
    </source>
</evidence>
<organism evidence="4">
    <name type="scientific">Ralstonia solanacearum</name>
    <name type="common">Pseudomonas solanacearum</name>
    <dbReference type="NCBI Taxonomy" id="305"/>
    <lineage>
        <taxon>Bacteria</taxon>
        <taxon>Pseudomonadati</taxon>
        <taxon>Pseudomonadota</taxon>
        <taxon>Betaproteobacteria</taxon>
        <taxon>Burkholderiales</taxon>
        <taxon>Burkholderiaceae</taxon>
        <taxon>Ralstonia</taxon>
        <taxon>Ralstonia solanacearum species complex</taxon>
    </lineage>
</organism>
<gene>
    <name evidence="4" type="ORF">RUN215_v1_90001</name>
</gene>